<evidence type="ECO:0000313" key="3">
    <source>
        <dbReference type="Proteomes" id="UP000604046"/>
    </source>
</evidence>
<evidence type="ECO:0000256" key="1">
    <source>
        <dbReference type="ARBA" id="ARBA00023125"/>
    </source>
</evidence>
<name>A0A812T9E0_9DINO</name>
<accession>A0A812T9E0</accession>
<dbReference type="SUPFAM" id="SSF51215">
    <property type="entry name" value="Regulatory protein AraC"/>
    <property type="match status" value="1"/>
</dbReference>
<dbReference type="GO" id="GO:0003677">
    <property type="term" value="F:DNA binding"/>
    <property type="evidence" value="ECO:0007669"/>
    <property type="project" value="UniProtKB-KW"/>
</dbReference>
<dbReference type="Proteomes" id="UP000604046">
    <property type="component" value="Unassembled WGS sequence"/>
</dbReference>
<evidence type="ECO:0008006" key="4">
    <source>
        <dbReference type="Google" id="ProtNLM"/>
    </source>
</evidence>
<sequence>MVHLWDDPLTLECKLAAQEWLQSSDLLIRDFGARLLCLLRSRPVPLGEILPKNNTYVPPQGLLPEEFKHYPWGPGVLRGKFEHKNSHEGRAHPDTDVKSLPLREFYALEDTEHVGLRLGMFWASPHFRYLPHMCESLDLHYGIRGQGAYFTCKKPAEMEVMHLHPGQVYVHHPNDVYGFECSGEPLLSLWAERVADIQHVPRMISEIQDVHADVVTRALTRAAHQWLQADDLVVQQFGMKLKLFVQPRDPALRQVPSAAPPEGMVSADFRGCPWYPSLAYTNCMDPKLKPLRDCLLYEEGDTMFGLFYAPAGTYYPAHRHEPWEIYHILEGEGHFFLGDDGGEPAPPLPGELDPKPLSVLSCRPGSYWLHKPYQSHGMQISERPVLILWGWIGDLSGDYDLRYLKKDIFRCCQIHRSKI</sequence>
<dbReference type="InterPro" id="IPR014710">
    <property type="entry name" value="RmlC-like_jellyroll"/>
</dbReference>
<gene>
    <name evidence="2" type="ORF">SNAT2548_LOCUS28660</name>
</gene>
<dbReference type="Gene3D" id="2.60.120.10">
    <property type="entry name" value="Jelly Rolls"/>
    <property type="match status" value="3"/>
</dbReference>
<dbReference type="OrthoDB" id="10450500at2759"/>
<dbReference type="SUPFAM" id="SSF51182">
    <property type="entry name" value="RmlC-like cupins"/>
    <property type="match status" value="1"/>
</dbReference>
<evidence type="ECO:0000313" key="2">
    <source>
        <dbReference type="EMBL" id="CAE7511899.1"/>
    </source>
</evidence>
<dbReference type="InterPro" id="IPR011051">
    <property type="entry name" value="RmlC_Cupin_sf"/>
</dbReference>
<dbReference type="AlphaFoldDB" id="A0A812T9E0"/>
<organism evidence="2 3">
    <name type="scientific">Symbiodinium natans</name>
    <dbReference type="NCBI Taxonomy" id="878477"/>
    <lineage>
        <taxon>Eukaryota</taxon>
        <taxon>Sar</taxon>
        <taxon>Alveolata</taxon>
        <taxon>Dinophyceae</taxon>
        <taxon>Suessiales</taxon>
        <taxon>Symbiodiniaceae</taxon>
        <taxon>Symbiodinium</taxon>
    </lineage>
</organism>
<keyword evidence="1" id="KW-0238">DNA-binding</keyword>
<reference evidence="2" key="1">
    <citation type="submission" date="2021-02" db="EMBL/GenBank/DDBJ databases">
        <authorList>
            <person name="Dougan E. K."/>
            <person name="Rhodes N."/>
            <person name="Thang M."/>
            <person name="Chan C."/>
        </authorList>
    </citation>
    <scope>NUCLEOTIDE SEQUENCE</scope>
</reference>
<dbReference type="EMBL" id="CAJNDS010002524">
    <property type="protein sequence ID" value="CAE7511899.1"/>
    <property type="molecule type" value="Genomic_DNA"/>
</dbReference>
<protein>
    <recommendedName>
        <fullName evidence="4">Cupin domain-containing protein</fullName>
    </recommendedName>
</protein>
<comment type="caution">
    <text evidence="2">The sequence shown here is derived from an EMBL/GenBank/DDBJ whole genome shotgun (WGS) entry which is preliminary data.</text>
</comment>
<proteinExistence type="predicted"/>
<keyword evidence="3" id="KW-1185">Reference proteome</keyword>
<dbReference type="InterPro" id="IPR037923">
    <property type="entry name" value="HTH-like"/>
</dbReference>